<comment type="similarity">
    <text evidence="2">Belongs to the major facilitator superfamily. Sugar transporter (TC 2.A.1.1) family.</text>
</comment>
<keyword evidence="5 6" id="KW-0472">Membrane</keyword>
<feature type="transmembrane region" description="Helical" evidence="6">
    <location>
        <begin position="149"/>
        <end position="170"/>
    </location>
</feature>
<reference evidence="8" key="2">
    <citation type="submission" date="2021-04" db="EMBL/GenBank/DDBJ databases">
        <authorList>
            <person name="Gilroy R."/>
        </authorList>
    </citation>
    <scope>NUCLEOTIDE SEQUENCE</scope>
    <source>
        <strain evidence="8">14975</strain>
    </source>
</reference>
<evidence type="ECO:0000256" key="3">
    <source>
        <dbReference type="ARBA" id="ARBA00022692"/>
    </source>
</evidence>
<dbReference type="AlphaFoldDB" id="A0A9D2AHZ8"/>
<dbReference type="Gene3D" id="1.20.1250.20">
    <property type="entry name" value="MFS general substrate transporter like domains"/>
    <property type="match status" value="2"/>
</dbReference>
<dbReference type="GO" id="GO:0016020">
    <property type="term" value="C:membrane"/>
    <property type="evidence" value="ECO:0007669"/>
    <property type="project" value="UniProtKB-SubCell"/>
</dbReference>
<dbReference type="Proteomes" id="UP000823964">
    <property type="component" value="Unassembled WGS sequence"/>
</dbReference>
<gene>
    <name evidence="8" type="ORF">H9862_08700</name>
</gene>
<name>A0A9D2AHZ8_9BACT</name>
<feature type="domain" description="Major facilitator superfamily (MFS) profile" evidence="7">
    <location>
        <begin position="21"/>
        <end position="666"/>
    </location>
</feature>
<feature type="transmembrane region" description="Helical" evidence="6">
    <location>
        <begin position="20"/>
        <end position="45"/>
    </location>
</feature>
<dbReference type="GO" id="GO:0005351">
    <property type="term" value="F:carbohydrate:proton symporter activity"/>
    <property type="evidence" value="ECO:0007669"/>
    <property type="project" value="TreeGrafter"/>
</dbReference>
<protein>
    <submittedName>
        <fullName evidence="8">MFS transporter</fullName>
    </submittedName>
</protein>
<feature type="transmembrane region" description="Helical" evidence="6">
    <location>
        <begin position="318"/>
        <end position="335"/>
    </location>
</feature>
<feature type="transmembrane region" description="Helical" evidence="6">
    <location>
        <begin position="575"/>
        <end position="600"/>
    </location>
</feature>
<accession>A0A9D2AHZ8</accession>
<evidence type="ECO:0000256" key="5">
    <source>
        <dbReference type="ARBA" id="ARBA00023136"/>
    </source>
</evidence>
<feature type="transmembrane region" description="Helical" evidence="6">
    <location>
        <begin position="57"/>
        <end position="75"/>
    </location>
</feature>
<evidence type="ECO:0000256" key="1">
    <source>
        <dbReference type="ARBA" id="ARBA00004141"/>
    </source>
</evidence>
<keyword evidence="4 6" id="KW-1133">Transmembrane helix</keyword>
<evidence type="ECO:0000313" key="9">
    <source>
        <dbReference type="Proteomes" id="UP000823964"/>
    </source>
</evidence>
<dbReference type="PROSITE" id="PS00216">
    <property type="entry name" value="SUGAR_TRANSPORT_1"/>
    <property type="match status" value="1"/>
</dbReference>
<dbReference type="Pfam" id="PF00083">
    <property type="entry name" value="Sugar_tr"/>
    <property type="match status" value="2"/>
</dbReference>
<keyword evidence="3 6" id="KW-0812">Transmembrane</keyword>
<comment type="caution">
    <text evidence="8">The sequence shown here is derived from an EMBL/GenBank/DDBJ whole genome shotgun (WGS) entry which is preliminary data.</text>
</comment>
<dbReference type="InterPro" id="IPR050360">
    <property type="entry name" value="MFS_Sugar_Transporters"/>
</dbReference>
<dbReference type="InterPro" id="IPR003663">
    <property type="entry name" value="Sugar/inositol_transpt"/>
</dbReference>
<feature type="transmembrane region" description="Helical" evidence="6">
    <location>
        <begin position="640"/>
        <end position="662"/>
    </location>
</feature>
<dbReference type="PANTHER" id="PTHR48022:SF2">
    <property type="entry name" value="PLASTIDIC GLUCOSE TRANSPORTER 4"/>
    <property type="match status" value="1"/>
</dbReference>
<proteinExistence type="inferred from homology"/>
<organism evidence="8 9">
    <name type="scientific">Candidatus Akkermansia intestinigallinarum</name>
    <dbReference type="NCBI Taxonomy" id="2838431"/>
    <lineage>
        <taxon>Bacteria</taxon>
        <taxon>Pseudomonadati</taxon>
        <taxon>Verrucomicrobiota</taxon>
        <taxon>Verrucomicrobiia</taxon>
        <taxon>Verrucomicrobiales</taxon>
        <taxon>Akkermansiaceae</taxon>
        <taxon>Akkermansia</taxon>
    </lineage>
</organism>
<dbReference type="SUPFAM" id="SSF103473">
    <property type="entry name" value="MFS general substrate transporter"/>
    <property type="match status" value="2"/>
</dbReference>
<evidence type="ECO:0000256" key="2">
    <source>
        <dbReference type="ARBA" id="ARBA00010992"/>
    </source>
</evidence>
<feature type="transmembrane region" description="Helical" evidence="6">
    <location>
        <begin position="612"/>
        <end position="634"/>
    </location>
</feature>
<evidence type="ECO:0000313" key="8">
    <source>
        <dbReference type="EMBL" id="HIX20662.1"/>
    </source>
</evidence>
<feature type="transmembrane region" description="Helical" evidence="6">
    <location>
        <begin position="342"/>
        <end position="365"/>
    </location>
</feature>
<dbReference type="InterPro" id="IPR005828">
    <property type="entry name" value="MFS_sugar_transport-like"/>
</dbReference>
<dbReference type="PRINTS" id="PR00171">
    <property type="entry name" value="SUGRTRNSPORT"/>
</dbReference>
<feature type="transmembrane region" description="Helical" evidence="6">
    <location>
        <begin position="87"/>
        <end position="108"/>
    </location>
</feature>
<evidence type="ECO:0000256" key="6">
    <source>
        <dbReference type="SAM" id="Phobius"/>
    </source>
</evidence>
<evidence type="ECO:0000259" key="7">
    <source>
        <dbReference type="PROSITE" id="PS50850"/>
    </source>
</evidence>
<comment type="subcellular location">
    <subcellularLocation>
        <location evidence="1">Membrane</location>
        <topology evidence="1">Multi-pass membrane protein</topology>
    </subcellularLocation>
</comment>
<dbReference type="InterPro" id="IPR020846">
    <property type="entry name" value="MFS_dom"/>
</dbReference>
<feature type="transmembrane region" description="Helical" evidence="6">
    <location>
        <begin position="273"/>
        <end position="298"/>
    </location>
</feature>
<dbReference type="PANTHER" id="PTHR48022">
    <property type="entry name" value="PLASTIDIC GLUCOSE TRANSPORTER 4"/>
    <property type="match status" value="1"/>
</dbReference>
<evidence type="ECO:0000256" key="4">
    <source>
        <dbReference type="ARBA" id="ARBA00022989"/>
    </source>
</evidence>
<feature type="transmembrane region" description="Helical" evidence="6">
    <location>
        <begin position="190"/>
        <end position="209"/>
    </location>
</feature>
<dbReference type="InterPro" id="IPR005829">
    <property type="entry name" value="Sugar_transporter_CS"/>
</dbReference>
<dbReference type="PROSITE" id="PS00217">
    <property type="entry name" value="SUGAR_TRANSPORT_2"/>
    <property type="match status" value="1"/>
</dbReference>
<feature type="transmembrane region" description="Helical" evidence="6">
    <location>
        <begin position="120"/>
        <end position="137"/>
    </location>
</feature>
<sequence length="693" mass="74513">MSTDATKTELPASVKRYAMYLMFMAGLGGLLYGVDVGIIAAALPYIEATSDYTPQQLSIVVAAVLLGSVLSSLFAGMLAEWLGRKKVIIISAFLFTLSIPVICTSASFEALMAGRILQGASAGLVGVVVPMYLAECLDASSRGKGTGMFQFLLTIGLVFAALIGLVTTKIVGAADDVTIETVSKANAWKTIFWCSSLPGIILFLGAFRLKESPRWLYRRGRKEEALSSLAANNGDEAASEILDEMIAADKAEAENKAAAKEAAKGDSLFQRKYVIPFILAVVVLACTQATGINSVLNYSVKVFQQAGLQGEQANYADLAIKVVNMLMTIVAVSLVDKKGRKFLLMVGTLGIIVGLVGVGLMFSMLENKRVDVTEYAKSLVRDNAVLKLSTEDAVKWARDNKAEGWDDAFVQGESVAPGMQLIVTYHQGDDSNQVVAEHFDRAAAMKSVNEALANPADAYADGAMAPVDVAAARADFMKNLDKKAEASARLSDKIRSGKVALRDGIGEEDKEAIIKELQRLEKNSDRAIIDPGFVGRATFLDKLCFWSDIQEPGTLKELEIVRAEIGMKPGAVTGWAVTAFFIIFIAFYAAGPGVCVWLALSELMPNRIRANGMAIALLINQGVSTTIAGVFLPWVGACGYSSVFFTLAGFTVIYFITAAFFLPETKGRTLEEIEQYFTTGKMPKSKDEEEAKA</sequence>
<dbReference type="InterPro" id="IPR036259">
    <property type="entry name" value="MFS_trans_sf"/>
</dbReference>
<reference evidence="8" key="1">
    <citation type="journal article" date="2021" name="PeerJ">
        <title>Extensive microbial diversity within the chicken gut microbiome revealed by metagenomics and culture.</title>
        <authorList>
            <person name="Gilroy R."/>
            <person name="Ravi A."/>
            <person name="Getino M."/>
            <person name="Pursley I."/>
            <person name="Horton D.L."/>
            <person name="Alikhan N.F."/>
            <person name="Baker D."/>
            <person name="Gharbi K."/>
            <person name="Hall N."/>
            <person name="Watson M."/>
            <person name="Adriaenssens E.M."/>
            <person name="Foster-Nyarko E."/>
            <person name="Jarju S."/>
            <person name="Secka A."/>
            <person name="Antonio M."/>
            <person name="Oren A."/>
            <person name="Chaudhuri R.R."/>
            <person name="La Ragione R."/>
            <person name="Hildebrand F."/>
            <person name="Pallen M.J."/>
        </authorList>
    </citation>
    <scope>NUCLEOTIDE SEQUENCE</scope>
    <source>
        <strain evidence="8">14975</strain>
    </source>
</reference>
<dbReference type="EMBL" id="DXFQ01000164">
    <property type="protein sequence ID" value="HIX20662.1"/>
    <property type="molecule type" value="Genomic_DNA"/>
</dbReference>
<dbReference type="PROSITE" id="PS50850">
    <property type="entry name" value="MFS"/>
    <property type="match status" value="1"/>
</dbReference>